<dbReference type="InterPro" id="IPR004360">
    <property type="entry name" value="Glyas_Fos-R_dOase_dom"/>
</dbReference>
<reference evidence="2 3" key="1">
    <citation type="submission" date="2022-08" db="EMBL/GenBank/DDBJ databases">
        <title>Paenibacillus endoradicis sp. nov., Paenibacillus radicibacter sp. nov and Paenibacillus pararadicis sp. nov., three cold-adapted plant growth-promoting bacteria isolated from root of Larix gmelinii in Great Khingan.</title>
        <authorList>
            <person name="Xue H."/>
        </authorList>
    </citation>
    <scope>NUCLEOTIDE SEQUENCE [LARGE SCALE GENOMIC DNA]</scope>
    <source>
        <strain evidence="2 3">N5-1-1-5</strain>
    </source>
</reference>
<dbReference type="Gene3D" id="3.10.180.10">
    <property type="entry name" value="2,3-Dihydroxybiphenyl 1,2-Dioxygenase, domain 1"/>
    <property type="match status" value="1"/>
</dbReference>
<evidence type="ECO:0000259" key="1">
    <source>
        <dbReference type="PROSITE" id="PS51819"/>
    </source>
</evidence>
<dbReference type="RefSeq" id="WP_258213553.1">
    <property type="nucleotide sequence ID" value="NZ_JANQBD010000007.1"/>
</dbReference>
<gene>
    <name evidence="2" type="ORF">NV381_11920</name>
</gene>
<name>A0ABT1YFD8_9BACL</name>
<protein>
    <submittedName>
        <fullName evidence="2">VOC family protein</fullName>
    </submittedName>
</protein>
<feature type="domain" description="VOC" evidence="1">
    <location>
        <begin position="5"/>
        <end position="137"/>
    </location>
</feature>
<evidence type="ECO:0000313" key="2">
    <source>
        <dbReference type="EMBL" id="MCR8631915.1"/>
    </source>
</evidence>
<accession>A0ABT1YFD8</accession>
<dbReference type="PANTHER" id="PTHR21366:SF14">
    <property type="entry name" value="GLYOXALASE DOMAIN-CONTAINING PROTEIN 5"/>
    <property type="match status" value="1"/>
</dbReference>
<comment type="caution">
    <text evidence="2">The sequence shown here is derived from an EMBL/GenBank/DDBJ whole genome shotgun (WGS) entry which is preliminary data.</text>
</comment>
<dbReference type="SUPFAM" id="SSF54593">
    <property type="entry name" value="Glyoxalase/Bleomycin resistance protein/Dihydroxybiphenyl dioxygenase"/>
    <property type="match status" value="1"/>
</dbReference>
<dbReference type="InterPro" id="IPR050383">
    <property type="entry name" value="GlyoxalaseI/FosfomycinResist"/>
</dbReference>
<dbReference type="PROSITE" id="PS51819">
    <property type="entry name" value="VOC"/>
    <property type="match status" value="1"/>
</dbReference>
<dbReference type="PANTHER" id="PTHR21366">
    <property type="entry name" value="GLYOXALASE FAMILY PROTEIN"/>
    <property type="match status" value="1"/>
</dbReference>
<keyword evidence="3" id="KW-1185">Reference proteome</keyword>
<proteinExistence type="predicted"/>
<dbReference type="EMBL" id="JANQBD010000007">
    <property type="protein sequence ID" value="MCR8631915.1"/>
    <property type="molecule type" value="Genomic_DNA"/>
</dbReference>
<dbReference type="InterPro" id="IPR037523">
    <property type="entry name" value="VOC_core"/>
</dbReference>
<evidence type="ECO:0000313" key="3">
    <source>
        <dbReference type="Proteomes" id="UP001300012"/>
    </source>
</evidence>
<organism evidence="2 3">
    <name type="scientific">Paenibacillus radicis</name>
    <name type="common">ex Xue et al. 2023</name>
    <dbReference type="NCBI Taxonomy" id="2972489"/>
    <lineage>
        <taxon>Bacteria</taxon>
        <taxon>Bacillati</taxon>
        <taxon>Bacillota</taxon>
        <taxon>Bacilli</taxon>
        <taxon>Bacillales</taxon>
        <taxon>Paenibacillaceae</taxon>
        <taxon>Paenibacillus</taxon>
    </lineage>
</organism>
<dbReference type="Proteomes" id="UP001300012">
    <property type="component" value="Unassembled WGS sequence"/>
</dbReference>
<dbReference type="InterPro" id="IPR029068">
    <property type="entry name" value="Glyas_Bleomycin-R_OHBP_Dase"/>
</dbReference>
<sequence length="147" mass="16525">MKVTGFNHSTLRISSLDRSLPFYTDILGMKLVHKGRTDVYLEWGAAWICLIELHRVEPDLKPSVDEASITELPCEPFAIHTGLDHLAFSIEEADFAEAVERLRAANVPIIRGPLYRGGGWSVNFLDPDGIQLEIFTGTLADRMKNWT</sequence>
<dbReference type="Pfam" id="PF00903">
    <property type="entry name" value="Glyoxalase"/>
    <property type="match status" value="1"/>
</dbReference>